<proteinExistence type="predicted"/>
<dbReference type="Gene3D" id="3.75.10.10">
    <property type="entry name" value="L-arginine/glycine Amidinotransferase, Chain A"/>
    <property type="match status" value="1"/>
</dbReference>
<feature type="region of interest" description="Disordered" evidence="1">
    <location>
        <begin position="8"/>
        <end position="31"/>
    </location>
</feature>
<evidence type="ECO:0000256" key="1">
    <source>
        <dbReference type="SAM" id="MobiDB-lite"/>
    </source>
</evidence>
<comment type="caution">
    <text evidence="2">The sequence shown here is derived from an EMBL/GenBank/DDBJ whole genome shotgun (WGS) entry which is preliminary data.</text>
</comment>
<sequence>MCPPVHFAHSAAARTPGAGPDPAGPAGAADTSAALAQWERLREVYRSLGHTVEVLVPEPGLPGMVRTADGALVVDGRVLGARSARPRREPEEEAQLRWFAGHGFARLRLPEHDNAGEGDVAVTASYLLAGRGFRTGPLAHGEAQEFLGRPVIGLELTDPRRPRLGLALAVLDDAADEVAYHPPAFSPGSREVLRRLFPDALLVDEEAAAAFALDAVGDGRHVVLPHPAAAVLDGALRERGFAPVGVEVGELRKSGGGVRRCSLELRG</sequence>
<keyword evidence="3" id="KW-1185">Reference proteome</keyword>
<evidence type="ECO:0000313" key="2">
    <source>
        <dbReference type="EMBL" id="MFC4332044.1"/>
    </source>
</evidence>
<accession>A0ABV8TNK5</accession>
<protein>
    <submittedName>
        <fullName evidence="2">Dimethylarginine dimethylaminohydrolase family protein</fullName>
    </submittedName>
</protein>
<reference evidence="3" key="1">
    <citation type="journal article" date="2019" name="Int. J. Syst. Evol. Microbiol.">
        <title>The Global Catalogue of Microorganisms (GCM) 10K type strain sequencing project: providing services to taxonomists for standard genome sequencing and annotation.</title>
        <authorList>
            <consortium name="The Broad Institute Genomics Platform"/>
            <consortium name="The Broad Institute Genome Sequencing Center for Infectious Disease"/>
            <person name="Wu L."/>
            <person name="Ma J."/>
        </authorList>
    </citation>
    <scope>NUCLEOTIDE SEQUENCE [LARGE SCALE GENOMIC DNA]</scope>
    <source>
        <strain evidence="3">PCU 347</strain>
    </source>
</reference>
<dbReference type="EMBL" id="JBHSDP010000027">
    <property type="protein sequence ID" value="MFC4332044.1"/>
    <property type="molecule type" value="Genomic_DNA"/>
</dbReference>
<gene>
    <name evidence="2" type="ORF">ACFPC0_30625</name>
</gene>
<feature type="compositionally biased region" description="Low complexity" evidence="1">
    <location>
        <begin position="11"/>
        <end position="31"/>
    </location>
</feature>
<name>A0ABV8TNK5_9ACTN</name>
<evidence type="ECO:0000313" key="3">
    <source>
        <dbReference type="Proteomes" id="UP001595824"/>
    </source>
</evidence>
<organism evidence="2 3">
    <name type="scientific">Streptomyces andamanensis</name>
    <dbReference type="NCBI Taxonomy" id="1565035"/>
    <lineage>
        <taxon>Bacteria</taxon>
        <taxon>Bacillati</taxon>
        <taxon>Actinomycetota</taxon>
        <taxon>Actinomycetes</taxon>
        <taxon>Kitasatosporales</taxon>
        <taxon>Streptomycetaceae</taxon>
        <taxon>Streptomyces</taxon>
    </lineage>
</organism>
<dbReference type="Proteomes" id="UP001595824">
    <property type="component" value="Unassembled WGS sequence"/>
</dbReference>
<dbReference type="SUPFAM" id="SSF55909">
    <property type="entry name" value="Pentein"/>
    <property type="match status" value="1"/>
</dbReference>